<feature type="transmembrane region" description="Helical" evidence="6">
    <location>
        <begin position="154"/>
        <end position="172"/>
    </location>
</feature>
<proteinExistence type="predicted"/>
<comment type="subcellular location">
    <subcellularLocation>
        <location evidence="1">Cell membrane</location>
        <topology evidence="1">Multi-pass membrane protein</topology>
    </subcellularLocation>
</comment>
<feature type="transmembrane region" description="Helical" evidence="6">
    <location>
        <begin position="75"/>
        <end position="94"/>
    </location>
</feature>
<evidence type="ECO:0000256" key="6">
    <source>
        <dbReference type="SAM" id="Phobius"/>
    </source>
</evidence>
<evidence type="ECO:0000256" key="1">
    <source>
        <dbReference type="ARBA" id="ARBA00004651"/>
    </source>
</evidence>
<evidence type="ECO:0000259" key="7">
    <source>
        <dbReference type="Pfam" id="PF05425"/>
    </source>
</evidence>
<gene>
    <name evidence="8" type="ORF">GCM10007853_17780</name>
</gene>
<evidence type="ECO:0000256" key="2">
    <source>
        <dbReference type="ARBA" id="ARBA00022475"/>
    </source>
</evidence>
<feature type="domain" description="Copper resistance protein D" evidence="7">
    <location>
        <begin position="69"/>
        <end position="166"/>
    </location>
</feature>
<organism evidence="8 9">
    <name type="scientific">Algimonas ampicilliniresistens</name>
    <dbReference type="NCBI Taxonomy" id="1298735"/>
    <lineage>
        <taxon>Bacteria</taxon>
        <taxon>Pseudomonadati</taxon>
        <taxon>Pseudomonadota</taxon>
        <taxon>Alphaproteobacteria</taxon>
        <taxon>Maricaulales</taxon>
        <taxon>Robiginitomaculaceae</taxon>
        <taxon>Algimonas</taxon>
    </lineage>
</organism>
<sequence length="175" mass="18944">MRLRFVAFIGALCVAHGFGLSGHARSEGMPDLLWVLVSAHVLFAGFWFVAPLTLWPRQGHNRPDVSRRLHAFSRIAIYAVPVMIVAGLWLALIIADGPTGLLGSTYGRLLLLKLVVITAALALGAYNKFRLMQPIDAGEAGAFVHLRRSLSLEFTLFLAALITIAAATTLFGPHS</sequence>
<evidence type="ECO:0000256" key="4">
    <source>
        <dbReference type="ARBA" id="ARBA00022989"/>
    </source>
</evidence>
<comment type="caution">
    <text evidence="8">The sequence shown here is derived from an EMBL/GenBank/DDBJ whole genome shotgun (WGS) entry which is preliminary data.</text>
</comment>
<dbReference type="InterPro" id="IPR032694">
    <property type="entry name" value="CopC/D"/>
</dbReference>
<dbReference type="Pfam" id="PF05425">
    <property type="entry name" value="CopD"/>
    <property type="match status" value="1"/>
</dbReference>
<protein>
    <recommendedName>
        <fullName evidence="7">Copper resistance protein D domain-containing protein</fullName>
    </recommendedName>
</protein>
<accession>A0ABQ5VA77</accession>
<dbReference type="PANTHER" id="PTHR34820:SF4">
    <property type="entry name" value="INNER MEMBRANE PROTEIN YEBZ"/>
    <property type="match status" value="1"/>
</dbReference>
<evidence type="ECO:0000313" key="8">
    <source>
        <dbReference type="EMBL" id="GLQ23904.1"/>
    </source>
</evidence>
<keyword evidence="4 6" id="KW-1133">Transmembrane helix</keyword>
<dbReference type="EMBL" id="BSNK01000002">
    <property type="protein sequence ID" value="GLQ23904.1"/>
    <property type="molecule type" value="Genomic_DNA"/>
</dbReference>
<keyword evidence="9" id="KW-1185">Reference proteome</keyword>
<feature type="transmembrane region" description="Helical" evidence="6">
    <location>
        <begin position="33"/>
        <end position="55"/>
    </location>
</feature>
<reference evidence="8" key="2">
    <citation type="submission" date="2023-01" db="EMBL/GenBank/DDBJ databases">
        <title>Draft genome sequence of Algimonas ampicilliniresistens strain NBRC 108219.</title>
        <authorList>
            <person name="Sun Q."/>
            <person name="Mori K."/>
        </authorList>
    </citation>
    <scope>NUCLEOTIDE SEQUENCE</scope>
    <source>
        <strain evidence="8">NBRC 108219</strain>
    </source>
</reference>
<reference evidence="8" key="1">
    <citation type="journal article" date="2014" name="Int. J. Syst. Evol. Microbiol.">
        <title>Complete genome of a new Firmicutes species belonging to the dominant human colonic microbiota ('Ruminococcus bicirculans') reveals two chromosomes and a selective capacity to utilize plant glucans.</title>
        <authorList>
            <consortium name="NISC Comparative Sequencing Program"/>
            <person name="Wegmann U."/>
            <person name="Louis P."/>
            <person name="Goesmann A."/>
            <person name="Henrissat B."/>
            <person name="Duncan S.H."/>
            <person name="Flint H.J."/>
        </authorList>
    </citation>
    <scope>NUCLEOTIDE SEQUENCE</scope>
    <source>
        <strain evidence="8">NBRC 108219</strain>
    </source>
</reference>
<name>A0ABQ5VA77_9PROT</name>
<feature type="transmembrane region" description="Helical" evidence="6">
    <location>
        <begin position="106"/>
        <end position="126"/>
    </location>
</feature>
<keyword evidence="2" id="KW-1003">Cell membrane</keyword>
<evidence type="ECO:0000256" key="5">
    <source>
        <dbReference type="ARBA" id="ARBA00023136"/>
    </source>
</evidence>
<dbReference type="InterPro" id="IPR008457">
    <property type="entry name" value="Cu-R_CopD_dom"/>
</dbReference>
<evidence type="ECO:0000313" key="9">
    <source>
        <dbReference type="Proteomes" id="UP001161391"/>
    </source>
</evidence>
<dbReference type="PANTHER" id="PTHR34820">
    <property type="entry name" value="INNER MEMBRANE PROTEIN YEBZ"/>
    <property type="match status" value="1"/>
</dbReference>
<keyword evidence="5 6" id="KW-0472">Membrane</keyword>
<dbReference type="Proteomes" id="UP001161391">
    <property type="component" value="Unassembled WGS sequence"/>
</dbReference>
<evidence type="ECO:0000256" key="3">
    <source>
        <dbReference type="ARBA" id="ARBA00022692"/>
    </source>
</evidence>
<keyword evidence="3 6" id="KW-0812">Transmembrane</keyword>